<evidence type="ECO:0000313" key="5">
    <source>
        <dbReference type="EMBL" id="EAH0219815.1"/>
    </source>
</evidence>
<dbReference type="Proteomes" id="UP000489121">
    <property type="component" value="Unassembled WGS sequence"/>
</dbReference>
<organism evidence="5 18">
    <name type="scientific">Listeria monocytogenes</name>
    <dbReference type="NCBI Taxonomy" id="1639"/>
    <lineage>
        <taxon>Bacteria</taxon>
        <taxon>Bacillati</taxon>
        <taxon>Bacillota</taxon>
        <taxon>Bacilli</taxon>
        <taxon>Bacillales</taxon>
        <taxon>Listeriaceae</taxon>
        <taxon>Listeria</taxon>
    </lineage>
</organism>
<evidence type="ECO:0000313" key="9">
    <source>
        <dbReference type="EMBL" id="ECY9784419.1"/>
    </source>
</evidence>
<dbReference type="EMBL" id="AABEQV010000011">
    <property type="protein sequence ID" value="EAG9857999.1"/>
    <property type="molecule type" value="Genomic_DNA"/>
</dbReference>
<dbReference type="EMBL" id="AALGDA010000109">
    <property type="protein sequence ID" value="ECY9784419.1"/>
    <property type="molecule type" value="Genomic_DNA"/>
</dbReference>
<gene>
    <name evidence="2" type="ORF">CD20_11575</name>
    <name evidence="6" type="ORF">D4271_16060</name>
    <name evidence="4" type="ORF">D4C60_13415</name>
    <name evidence="5" type="ORF">D4D89_15970</name>
    <name evidence="7" type="ORF">D5M70_15940</name>
    <name evidence="1" type="ORF">E0I39_15785</name>
    <name evidence="3" type="ORF">E1V33_08855</name>
    <name evidence="9" type="ORF">F6515_15695</name>
    <name evidence="8" type="ORF">FJU19_15675</name>
    <name evidence="10" type="ORF">G3R95_002546</name>
    <name evidence="11" type="ORF">GHH22_16315</name>
    <name evidence="12" type="ORF">HQN34_002563</name>
</gene>
<dbReference type="Pfam" id="PF05595">
    <property type="entry name" value="DUF771"/>
    <property type="match status" value="1"/>
</dbReference>
<evidence type="ECO:0000313" key="6">
    <source>
        <dbReference type="EMBL" id="EAH1616922.1"/>
    </source>
</evidence>
<evidence type="ECO:0000313" key="11">
    <source>
        <dbReference type="EMBL" id="HAA8054702.1"/>
    </source>
</evidence>
<protein>
    <submittedName>
        <fullName evidence="5">DUF771 domain-containing protein</fullName>
    </submittedName>
</protein>
<dbReference type="Proteomes" id="UP000840039">
    <property type="component" value="Unassembled WGS sequence"/>
</dbReference>
<dbReference type="InterPro" id="IPR008489">
    <property type="entry name" value="DUF771"/>
</dbReference>
<dbReference type="EMBL" id="AAAPCR010000011">
    <property type="protein sequence ID" value="EAD8146716.1"/>
    <property type="molecule type" value="Genomic_DNA"/>
</dbReference>
<evidence type="ECO:0000313" key="7">
    <source>
        <dbReference type="EMBL" id="EAH3128797.1"/>
    </source>
</evidence>
<dbReference type="Proteomes" id="UP000529135">
    <property type="component" value="Unassembled WGS sequence"/>
</dbReference>
<accession>A0A474LZV0</accession>
<dbReference type="EMBL" id="AAAIJX010000027">
    <property type="protein sequence ID" value="EAC4484351.1"/>
    <property type="molecule type" value="Genomic_DNA"/>
</dbReference>
<evidence type="ECO:0000313" key="13">
    <source>
        <dbReference type="Proteomes" id="UP000371553"/>
    </source>
</evidence>
<evidence type="ECO:0000313" key="17">
    <source>
        <dbReference type="Proteomes" id="UP000489121"/>
    </source>
</evidence>
<reference evidence="9 17" key="4">
    <citation type="submission" date="2019-09" db="EMBL/GenBank/DDBJ databases">
        <authorList>
            <consortium name="PulseNet: The National Subtyping Network for Foodborne Disease Surveillance"/>
            <person name="Tarr C.L."/>
            <person name="Trees E."/>
            <person name="Katz L.S."/>
            <person name="Carleton-Romer H.A."/>
            <person name="Stroika S."/>
            <person name="Kucerova Z."/>
            <person name="Roache K.F."/>
            <person name="Sabol A.L."/>
            <person name="Besser J."/>
            <person name="Gerner-Smidt P."/>
        </authorList>
    </citation>
    <scope>NUCLEOTIDE SEQUENCE [LARGE SCALE GENOMIC DNA]</scope>
    <source>
        <strain evidence="9 17">PNUSAL005692</strain>
    </source>
</reference>
<evidence type="ECO:0000313" key="20">
    <source>
        <dbReference type="Proteomes" id="UP000529135"/>
    </source>
</evidence>
<dbReference type="EMBL" id="AAARIE010000009">
    <property type="protein sequence ID" value="EAE2660264.1"/>
    <property type="molecule type" value="Genomic_DNA"/>
</dbReference>
<sequence length="78" mass="9285">MALVWGLDDFARETGLEKSFARDCVLNNPRFVDELDITKGGFVVYADGKGKQWYIEPERMEKFIKEHWIEIFRMKVNR</sequence>
<dbReference type="EMBL" id="AABFMV010000027">
    <property type="protein sequence ID" value="EAH1616922.1"/>
    <property type="molecule type" value="Genomic_DNA"/>
</dbReference>
<dbReference type="Proteomes" id="UP000371553">
    <property type="component" value="Unassembled WGS sequence"/>
</dbReference>
<evidence type="ECO:0000313" key="3">
    <source>
        <dbReference type="EMBL" id="EAE2660264.1"/>
    </source>
</evidence>
<dbReference type="EMBL" id="AAJEKY010000026">
    <property type="protein sequence ID" value="ECL0132535.1"/>
    <property type="molecule type" value="Genomic_DNA"/>
</dbReference>
<dbReference type="Proteomes" id="UP000525068">
    <property type="component" value="Unassembled WGS sequence"/>
</dbReference>
<dbReference type="RefSeq" id="WP_031669394.1">
    <property type="nucleotide sequence ID" value="NZ_BAAFVI010000011.1"/>
</dbReference>
<dbReference type="Proteomes" id="UP000383365">
    <property type="component" value="Unassembled WGS sequence"/>
</dbReference>
<comment type="caution">
    <text evidence="5">The sequence shown here is derived from an EMBL/GenBank/DDBJ whole genome shotgun (WGS) entry which is preliminary data.</text>
</comment>
<evidence type="ECO:0000313" key="12">
    <source>
        <dbReference type="EMBL" id="HAJ9594333.1"/>
    </source>
</evidence>
<evidence type="ECO:0000313" key="4">
    <source>
        <dbReference type="EMBL" id="EAG9857999.1"/>
    </source>
</evidence>
<dbReference type="AlphaFoldDB" id="A0A474LZV0"/>
<dbReference type="EMBL" id="AANOZB010000010">
    <property type="protein sequence ID" value="EDP8410973.1"/>
    <property type="molecule type" value="Genomic_DNA"/>
</dbReference>
<reference evidence="18 19" key="3">
    <citation type="submission" date="2019-04" db="EMBL/GenBank/DDBJ databases">
        <authorList>
            <person name="Ashton P.M."/>
            <person name="Dallman T."/>
            <person name="Nair S."/>
            <person name="De Pinna E."/>
            <person name="Peters T."/>
            <person name="Grant K."/>
        </authorList>
    </citation>
    <scope>NUCLEOTIDE SEQUENCE [LARGE SCALE GENOMIC DNA]</scope>
    <source>
        <strain evidence="4 21">429821</strain>
        <strain evidence="6 19">562417</strain>
        <strain evidence="7 20">562428</strain>
        <strain evidence="5 18">563356</strain>
        <strain evidence="1 14">688377</strain>
        <strain evidence="8 16">760311</strain>
        <strain evidence="10 15">883775</strain>
        <strain evidence="3">RL15000161</strain>
    </source>
</reference>
<evidence type="ECO:0000313" key="14">
    <source>
        <dbReference type="Proteomes" id="UP000413786"/>
    </source>
</evidence>
<evidence type="ECO:0000313" key="15">
    <source>
        <dbReference type="Proteomes" id="UP000470497"/>
    </source>
</evidence>
<dbReference type="EMBL" id="DABJAN010000005">
    <property type="protein sequence ID" value="HAJ9594333.1"/>
    <property type="molecule type" value="Genomic_DNA"/>
</dbReference>
<dbReference type="Proteomes" id="UP000517258">
    <property type="component" value="Unassembled WGS sequence"/>
</dbReference>
<dbReference type="Proteomes" id="UP000413786">
    <property type="component" value="Unassembled WGS sequence"/>
</dbReference>
<dbReference type="Proteomes" id="UP000478945">
    <property type="component" value="Unassembled WGS sequence"/>
</dbReference>
<dbReference type="EMBL" id="DAAEEB010000020">
    <property type="protein sequence ID" value="HAA8054702.1"/>
    <property type="molecule type" value="Genomic_DNA"/>
</dbReference>
<dbReference type="Proteomes" id="UP000843503">
    <property type="component" value="Unassembled WGS sequence"/>
</dbReference>
<reference evidence="2 13" key="2">
    <citation type="submission" date="2018-06" db="EMBL/GenBank/DDBJ databases">
        <authorList>
            <consortium name="GenomeTrakr: Next Generation Sequencing Network for Food Pathogen Tracability"/>
        </authorList>
    </citation>
    <scope>NUCLEOTIDE SEQUENCE [LARGE SCALE GENOMIC DNA]</scope>
    <source>
        <strain evidence="2 13">NYAG13B12507-5</strain>
    </source>
</reference>
<evidence type="ECO:0000313" key="10">
    <source>
        <dbReference type="EMBL" id="EDP8410973.1"/>
    </source>
</evidence>
<name>A0A474LZV0_LISMN</name>
<dbReference type="Proteomes" id="UP000470497">
    <property type="component" value="Unassembled WGS sequence"/>
</dbReference>
<proteinExistence type="predicted"/>
<reference evidence="11 22" key="1">
    <citation type="journal article" date="2018" name="Genome Biol.">
        <title>SKESA: strategic k-mer extension for scrupulous assemblies.</title>
        <authorList>
            <person name="Souvorov A."/>
            <person name="Agarwala R."/>
            <person name="Lipman D.J."/>
        </authorList>
    </citation>
    <scope>NUCLEOTIDE SEQUENCE [LARGE SCALE GENOMIC DNA]</scope>
    <source>
        <strain evidence="11">09CEB371LM</strain>
        <strain evidence="12">2017-325981-023-01</strain>
    </source>
</reference>
<evidence type="ECO:0000313" key="2">
    <source>
        <dbReference type="EMBL" id="EAD8146716.1"/>
    </source>
</evidence>
<evidence type="ECO:0000313" key="18">
    <source>
        <dbReference type="Proteomes" id="UP000517258"/>
    </source>
</evidence>
<dbReference type="EMBL" id="AABEVI010000028">
    <property type="protein sequence ID" value="EAH0219815.1"/>
    <property type="molecule type" value="Genomic_DNA"/>
</dbReference>
<evidence type="ECO:0000313" key="19">
    <source>
        <dbReference type="Proteomes" id="UP000525068"/>
    </source>
</evidence>
<evidence type="ECO:0000313" key="21">
    <source>
        <dbReference type="Proteomes" id="UP000548826"/>
    </source>
</evidence>
<dbReference type="Proteomes" id="UP000548826">
    <property type="component" value="Unassembled WGS sequence"/>
</dbReference>
<reference evidence="11" key="5">
    <citation type="submission" date="2019-10" db="EMBL/GenBank/DDBJ databases">
        <authorList>
            <consortium name="NCBI Pathogen Detection Project"/>
        </authorList>
    </citation>
    <scope>NUCLEOTIDE SEQUENCE</scope>
    <source>
        <strain evidence="11">09CEB371LM</strain>
        <strain evidence="12">2017-325981-023-01</strain>
    </source>
</reference>
<evidence type="ECO:0000313" key="1">
    <source>
        <dbReference type="EMBL" id="EAC4484351.1"/>
    </source>
</evidence>
<evidence type="ECO:0000313" key="8">
    <source>
        <dbReference type="EMBL" id="ECL0132535.1"/>
    </source>
</evidence>
<evidence type="ECO:0000313" key="22">
    <source>
        <dbReference type="Proteomes" id="UP000843503"/>
    </source>
</evidence>
<dbReference type="EMBL" id="AABGFX010000032">
    <property type="protein sequence ID" value="EAH3128797.1"/>
    <property type="molecule type" value="Genomic_DNA"/>
</dbReference>
<evidence type="ECO:0000313" key="16">
    <source>
        <dbReference type="Proteomes" id="UP000478945"/>
    </source>
</evidence>